<comment type="caution">
    <text evidence="2">The sequence shown here is derived from an EMBL/GenBank/DDBJ whole genome shotgun (WGS) entry which is preliminary data.</text>
</comment>
<feature type="transmembrane region" description="Helical" evidence="1">
    <location>
        <begin position="82"/>
        <end position="101"/>
    </location>
</feature>
<dbReference type="AlphaFoldDB" id="A0A087M738"/>
<evidence type="ECO:0000313" key="3">
    <source>
        <dbReference type="Proteomes" id="UP000028981"/>
    </source>
</evidence>
<evidence type="ECO:0000256" key="1">
    <source>
        <dbReference type="SAM" id="Phobius"/>
    </source>
</evidence>
<keyword evidence="1" id="KW-0472">Membrane</keyword>
<organism evidence="2 3">
    <name type="scientific">Devosia riboflavina</name>
    <dbReference type="NCBI Taxonomy" id="46914"/>
    <lineage>
        <taxon>Bacteria</taxon>
        <taxon>Pseudomonadati</taxon>
        <taxon>Pseudomonadota</taxon>
        <taxon>Alphaproteobacteria</taxon>
        <taxon>Hyphomicrobiales</taxon>
        <taxon>Devosiaceae</taxon>
        <taxon>Devosia</taxon>
    </lineage>
</organism>
<keyword evidence="1" id="KW-1133">Transmembrane helix</keyword>
<dbReference type="STRING" id="46914.JP75_00595"/>
<proteinExistence type="predicted"/>
<dbReference type="RefSeq" id="WP_035077685.1">
    <property type="nucleotide sequence ID" value="NZ_JQGC01000001.1"/>
</dbReference>
<keyword evidence="3" id="KW-1185">Reference proteome</keyword>
<reference evidence="2 3" key="1">
    <citation type="submission" date="2014-08" db="EMBL/GenBank/DDBJ databases">
        <authorList>
            <person name="Hassan Y.I."/>
            <person name="Lepp D."/>
            <person name="Zhou T."/>
        </authorList>
    </citation>
    <scope>NUCLEOTIDE SEQUENCE [LARGE SCALE GENOMIC DNA]</scope>
    <source>
        <strain evidence="2 3">IFO13584</strain>
    </source>
</reference>
<evidence type="ECO:0000313" key="2">
    <source>
        <dbReference type="EMBL" id="KFL32691.1"/>
    </source>
</evidence>
<sequence length="231" mass="24574">MNEHISAKTLVPDPAVHGTGSTIAIRTLQIAAIIGEILLSAYALAGNGWGTVALGHLGIIAALVFVIIGLERARIDTGSLQTFTLLTFAGGPIGAAAALLGDQHFWSPKADALDKWYNTIAPIEEPAVTLVDMIIDGRLVSPQTRLPRPYDALLSTGTMQEKQGLLAYLAIEDDEKFVEVALALALRSTDQRVRVQAAAVAAHTRGRSRRRQLSNLSQNVIKSALGRPAAI</sequence>
<name>A0A087M738_9HYPH</name>
<dbReference type="Proteomes" id="UP000028981">
    <property type="component" value="Unassembled WGS sequence"/>
</dbReference>
<keyword evidence="1" id="KW-0812">Transmembrane</keyword>
<accession>A0A087M738</accession>
<gene>
    <name evidence="2" type="ORF">JP75_00595</name>
</gene>
<feature type="transmembrane region" description="Helical" evidence="1">
    <location>
        <begin position="51"/>
        <end position="70"/>
    </location>
</feature>
<dbReference type="EMBL" id="JQGC01000001">
    <property type="protein sequence ID" value="KFL32691.1"/>
    <property type="molecule type" value="Genomic_DNA"/>
</dbReference>
<protein>
    <submittedName>
        <fullName evidence="2">Uncharacterized protein</fullName>
    </submittedName>
</protein>